<feature type="transmembrane region" description="Helical" evidence="1">
    <location>
        <begin position="102"/>
        <end position="125"/>
    </location>
</feature>
<dbReference type="EMBL" id="CMVM020000119">
    <property type="status" value="NOT_ANNOTATED_CDS"/>
    <property type="molecule type" value="Genomic_DNA"/>
</dbReference>
<organism evidence="2 3">
    <name type="scientific">Onchocerca volvulus</name>
    <dbReference type="NCBI Taxonomy" id="6282"/>
    <lineage>
        <taxon>Eukaryota</taxon>
        <taxon>Metazoa</taxon>
        <taxon>Ecdysozoa</taxon>
        <taxon>Nematoda</taxon>
        <taxon>Chromadorea</taxon>
        <taxon>Rhabditida</taxon>
        <taxon>Spirurina</taxon>
        <taxon>Spiruromorpha</taxon>
        <taxon>Filarioidea</taxon>
        <taxon>Onchocercidae</taxon>
        <taxon>Onchocerca</taxon>
    </lineage>
</organism>
<keyword evidence="3" id="KW-1185">Reference proteome</keyword>
<reference evidence="2" key="2">
    <citation type="submission" date="2022-06" db="UniProtKB">
        <authorList>
            <consortium name="EnsemblMetazoa"/>
        </authorList>
    </citation>
    <scope>IDENTIFICATION</scope>
</reference>
<evidence type="ECO:0000313" key="3">
    <source>
        <dbReference type="Proteomes" id="UP000024404"/>
    </source>
</evidence>
<evidence type="ECO:0000256" key="1">
    <source>
        <dbReference type="SAM" id="Phobius"/>
    </source>
</evidence>
<feature type="transmembrane region" description="Helical" evidence="1">
    <location>
        <begin position="50"/>
        <end position="67"/>
    </location>
</feature>
<accession>A0A8R1XZR5</accession>
<keyword evidence="1" id="KW-1133">Transmembrane helix</keyword>
<feature type="transmembrane region" description="Helical" evidence="1">
    <location>
        <begin position="137"/>
        <end position="161"/>
    </location>
</feature>
<keyword evidence="1" id="KW-0812">Transmembrane</keyword>
<sequence length="171" mass="19789">MLSEADYRFRKFKMGSNLSTGGGYLLVAKKVRYEKCLCCRITTAMYAVQFLYILTLTVMFIATYNTYGFTADAIPNLIYLIILLIIEISAIFAIIKQWALFIIPFIILITFVMGLSILLFLFRVYVWLRDGGEISDLYLTIISNSLIMIIYLFALVVSIRWKNYMIGFKKD</sequence>
<feature type="transmembrane region" description="Helical" evidence="1">
    <location>
        <begin position="73"/>
        <end position="95"/>
    </location>
</feature>
<keyword evidence="1" id="KW-0472">Membrane</keyword>
<protein>
    <submittedName>
        <fullName evidence="2">Uncharacterized protein</fullName>
    </submittedName>
</protein>
<reference evidence="3" key="1">
    <citation type="submission" date="2013-10" db="EMBL/GenBank/DDBJ databases">
        <title>Genome sequencing of Onchocerca volvulus.</title>
        <authorList>
            <person name="Cotton J."/>
            <person name="Tsai J."/>
            <person name="Stanley E."/>
            <person name="Tracey A."/>
            <person name="Holroyd N."/>
            <person name="Lustigman S."/>
            <person name="Berriman M."/>
        </authorList>
    </citation>
    <scope>NUCLEOTIDE SEQUENCE</scope>
</reference>
<evidence type="ECO:0000313" key="2">
    <source>
        <dbReference type="EnsemblMetazoa" id="OVOC3638.1"/>
    </source>
</evidence>
<proteinExistence type="predicted"/>
<dbReference type="OMA" id="CLCCRIT"/>
<name>A0A8R1XZR5_ONCVO</name>
<dbReference type="EnsemblMetazoa" id="OVOC3638.1">
    <property type="protein sequence ID" value="OVOC3638.1"/>
    <property type="gene ID" value="WBGene00240447"/>
</dbReference>
<dbReference type="AlphaFoldDB" id="A0A8R1XZR5"/>
<dbReference type="Proteomes" id="UP000024404">
    <property type="component" value="Unassembled WGS sequence"/>
</dbReference>